<evidence type="ECO:0000313" key="3">
    <source>
        <dbReference type="Proteomes" id="UP000799750"/>
    </source>
</evidence>
<keyword evidence="1" id="KW-0732">Signal</keyword>
<dbReference type="OrthoDB" id="2910287at2759"/>
<reference evidence="2" key="1">
    <citation type="journal article" date="2020" name="Stud. Mycol.">
        <title>101 Dothideomycetes genomes: a test case for predicting lifestyles and emergence of pathogens.</title>
        <authorList>
            <person name="Haridas S."/>
            <person name="Albert R."/>
            <person name="Binder M."/>
            <person name="Bloem J."/>
            <person name="Labutti K."/>
            <person name="Salamov A."/>
            <person name="Andreopoulos B."/>
            <person name="Baker S."/>
            <person name="Barry K."/>
            <person name="Bills G."/>
            <person name="Bluhm B."/>
            <person name="Cannon C."/>
            <person name="Castanera R."/>
            <person name="Culley D."/>
            <person name="Daum C."/>
            <person name="Ezra D."/>
            <person name="Gonzalez J."/>
            <person name="Henrissat B."/>
            <person name="Kuo A."/>
            <person name="Liang C."/>
            <person name="Lipzen A."/>
            <person name="Lutzoni F."/>
            <person name="Magnuson J."/>
            <person name="Mondo S."/>
            <person name="Nolan M."/>
            <person name="Ohm R."/>
            <person name="Pangilinan J."/>
            <person name="Park H.-J."/>
            <person name="Ramirez L."/>
            <person name="Alfaro M."/>
            <person name="Sun H."/>
            <person name="Tritt A."/>
            <person name="Yoshinaga Y."/>
            <person name="Zwiers L.-H."/>
            <person name="Turgeon B."/>
            <person name="Goodwin S."/>
            <person name="Spatafora J."/>
            <person name="Crous P."/>
            <person name="Grigoriev I."/>
        </authorList>
    </citation>
    <scope>NUCLEOTIDE SEQUENCE</scope>
    <source>
        <strain evidence="2">CBS 269.34</strain>
    </source>
</reference>
<evidence type="ECO:0000256" key="1">
    <source>
        <dbReference type="SAM" id="SignalP"/>
    </source>
</evidence>
<evidence type="ECO:0000313" key="2">
    <source>
        <dbReference type="EMBL" id="KAF2497359.1"/>
    </source>
</evidence>
<dbReference type="AlphaFoldDB" id="A0A6A6QYP5"/>
<feature type="signal peptide" evidence="1">
    <location>
        <begin position="1"/>
        <end position="21"/>
    </location>
</feature>
<proteinExistence type="predicted"/>
<protein>
    <submittedName>
        <fullName evidence="2">Uncharacterized protein</fullName>
    </submittedName>
</protein>
<keyword evidence="3" id="KW-1185">Reference proteome</keyword>
<dbReference type="Proteomes" id="UP000799750">
    <property type="component" value="Unassembled WGS sequence"/>
</dbReference>
<dbReference type="EMBL" id="MU004186">
    <property type="protein sequence ID" value="KAF2497359.1"/>
    <property type="molecule type" value="Genomic_DNA"/>
</dbReference>
<name>A0A6A6QYP5_9PEZI</name>
<gene>
    <name evidence="2" type="ORF">BU16DRAFT_559109</name>
</gene>
<feature type="chain" id="PRO_5025635724" evidence="1">
    <location>
        <begin position="22"/>
        <end position="138"/>
    </location>
</feature>
<accession>A0A6A6QYP5</accession>
<sequence length="138" mass="14548">MMPKATQIMLILATTGFLASGMPTDAVTHISARQFQASPESPGCAQAGVYVCSDPYWQGNCVYHCGPFGSNPDTQCTKLDGSASSIGPDAGIKCNFFTNGYCDSLPGESQITLQYPGNDNLASIGWDNKVASYACFAL</sequence>
<organism evidence="2 3">
    <name type="scientific">Lophium mytilinum</name>
    <dbReference type="NCBI Taxonomy" id="390894"/>
    <lineage>
        <taxon>Eukaryota</taxon>
        <taxon>Fungi</taxon>
        <taxon>Dikarya</taxon>
        <taxon>Ascomycota</taxon>
        <taxon>Pezizomycotina</taxon>
        <taxon>Dothideomycetes</taxon>
        <taxon>Pleosporomycetidae</taxon>
        <taxon>Mytilinidiales</taxon>
        <taxon>Mytilinidiaceae</taxon>
        <taxon>Lophium</taxon>
    </lineage>
</organism>